<accession>A0AAN8MSA1</accession>
<protein>
    <submittedName>
        <fullName evidence="1">Uncharacterized protein</fullName>
    </submittedName>
</protein>
<proteinExistence type="predicted"/>
<reference evidence="1 2" key="1">
    <citation type="submission" date="2019-10" db="EMBL/GenBank/DDBJ databases">
        <authorList>
            <person name="Palmer J.M."/>
        </authorList>
    </citation>
    <scope>NUCLEOTIDE SEQUENCE [LARGE SCALE GENOMIC DNA]</scope>
    <source>
        <strain evidence="1 2">TWF718</strain>
    </source>
</reference>
<dbReference type="AlphaFoldDB" id="A0AAN8MSA1"/>
<comment type="caution">
    <text evidence="1">The sequence shown here is derived from an EMBL/GenBank/DDBJ whole genome shotgun (WGS) entry which is preliminary data.</text>
</comment>
<dbReference type="Proteomes" id="UP001313282">
    <property type="component" value="Unassembled WGS sequence"/>
</dbReference>
<keyword evidence="2" id="KW-1185">Reference proteome</keyword>
<name>A0AAN8MSA1_9PEZI</name>
<gene>
    <name evidence="1" type="ORF">TWF718_005660</name>
</gene>
<evidence type="ECO:0000313" key="1">
    <source>
        <dbReference type="EMBL" id="KAK6347839.1"/>
    </source>
</evidence>
<evidence type="ECO:0000313" key="2">
    <source>
        <dbReference type="Proteomes" id="UP001313282"/>
    </source>
</evidence>
<sequence>MQDITPDPEVPTTAVLHNADVTLPDVERDPASMAVSVTIDRSSLPPNWPMPPCEHITRVEWSYYVREGRFQRSNVNRFWANRREDAEHLPFEMGAVPNTWTYGNYRLEVEHGFEFGPHGRLDLLWAGVVAFIVGFYGPRKRLSKDYRRCKIQRVASDGPGSVTLYDVVLSPTDGLLVIYGSNRPQDSSVIQTTPVFTGEGHFLQNQIIPRYTWSEMVYSIWRSQAPTPSRAIKRPVGNLQRSPSPSFEDQNPPVPKLDSLRYIIFRGLDTPKAIEIIHECYHKLKLDPRFDMLVVTHLDKMVKSLVFDVLLMAPGIRGAYCMISEYCNGLKFKFVEKILVKWSSDGRSGKPMLPTVMLILENSKLPNERPGWGVW</sequence>
<dbReference type="EMBL" id="JAVHNR010000003">
    <property type="protein sequence ID" value="KAK6347839.1"/>
    <property type="molecule type" value="Genomic_DNA"/>
</dbReference>
<organism evidence="1 2">
    <name type="scientific">Orbilia javanica</name>
    <dbReference type="NCBI Taxonomy" id="47235"/>
    <lineage>
        <taxon>Eukaryota</taxon>
        <taxon>Fungi</taxon>
        <taxon>Dikarya</taxon>
        <taxon>Ascomycota</taxon>
        <taxon>Pezizomycotina</taxon>
        <taxon>Orbiliomycetes</taxon>
        <taxon>Orbiliales</taxon>
        <taxon>Orbiliaceae</taxon>
        <taxon>Orbilia</taxon>
    </lineage>
</organism>